<dbReference type="KEGG" id="strg:SRT_13960"/>
<dbReference type="InterPro" id="IPR037914">
    <property type="entry name" value="SpoVT-AbrB_sf"/>
</dbReference>
<gene>
    <name evidence="3" type="ORF">SRT_13960</name>
</gene>
<dbReference type="RefSeq" id="WP_128833531.1">
    <property type="nucleotide sequence ID" value="NZ_AP014612.1"/>
</dbReference>
<keyword evidence="4" id="KW-1185">Reference proteome</keyword>
<dbReference type="EMBL" id="AP014612">
    <property type="protein sequence ID" value="BAQ24657.1"/>
    <property type="molecule type" value="Genomic_DNA"/>
</dbReference>
<feature type="domain" description="HTH cro/C1-type" evidence="2">
    <location>
        <begin position="6"/>
        <end position="60"/>
    </location>
</feature>
<dbReference type="GO" id="GO:0003677">
    <property type="term" value="F:DNA binding"/>
    <property type="evidence" value="ECO:0007669"/>
    <property type="project" value="UniProtKB-KW"/>
</dbReference>
<dbReference type="CDD" id="cd00093">
    <property type="entry name" value="HTH_XRE"/>
    <property type="match status" value="1"/>
</dbReference>
<keyword evidence="1" id="KW-0238">DNA-binding</keyword>
<dbReference type="Proteomes" id="UP000217758">
    <property type="component" value="Chromosome"/>
</dbReference>
<protein>
    <submittedName>
        <fullName evidence="3">Transcriptional regulator</fullName>
    </submittedName>
</protein>
<dbReference type="InterPro" id="IPR010982">
    <property type="entry name" value="Lambda_DNA-bd_dom_sf"/>
</dbReference>
<evidence type="ECO:0000256" key="1">
    <source>
        <dbReference type="ARBA" id="ARBA00023125"/>
    </source>
</evidence>
<dbReference type="InterPro" id="IPR007159">
    <property type="entry name" value="SpoVT-AbrB_dom"/>
</dbReference>
<organism evidence="3 4">
    <name type="scientific">Streptococcus troglodytae</name>
    <dbReference type="NCBI Taxonomy" id="1111760"/>
    <lineage>
        <taxon>Bacteria</taxon>
        <taxon>Bacillati</taxon>
        <taxon>Bacillota</taxon>
        <taxon>Bacilli</taxon>
        <taxon>Lactobacillales</taxon>
        <taxon>Streptococcaceae</taxon>
        <taxon>Streptococcus</taxon>
    </lineage>
</organism>
<dbReference type="Gene3D" id="1.10.260.40">
    <property type="entry name" value="lambda repressor-like DNA-binding domains"/>
    <property type="match status" value="1"/>
</dbReference>
<reference evidence="3 4" key="1">
    <citation type="journal article" date="2016" name="Microbiol. Immunol.">
        <title>Complete genome sequence of Streptococcus troglodytae TKU31 isolated from the oral cavity of a chimpanzee (Pan troglodytes).</title>
        <authorList>
            <person name="Okamoto M."/>
            <person name="Naito M."/>
            <person name="Miyanohara M."/>
            <person name="Imai S."/>
            <person name="Nomura Y."/>
            <person name="Saito W."/>
            <person name="Momoi Y."/>
            <person name="Takada K."/>
            <person name="Miyabe-Nishiwaki T."/>
            <person name="Tomonaga M."/>
            <person name="Hanada N."/>
        </authorList>
    </citation>
    <scope>NUCLEOTIDE SEQUENCE [LARGE SCALE GENOMIC DNA]</scope>
    <source>
        <strain evidence="4">TKU 31</strain>
    </source>
</reference>
<dbReference type="SUPFAM" id="SSF47413">
    <property type="entry name" value="lambda repressor-like DNA-binding domains"/>
    <property type="match status" value="1"/>
</dbReference>
<dbReference type="PANTHER" id="PTHR46558">
    <property type="entry name" value="TRACRIPTIONAL REGULATORY PROTEIN-RELATED-RELATED"/>
    <property type="match status" value="1"/>
</dbReference>
<dbReference type="Pfam" id="PF01381">
    <property type="entry name" value="HTH_3"/>
    <property type="match status" value="1"/>
</dbReference>
<proteinExistence type="predicted"/>
<name>A0A1L7LKD5_9STRE</name>
<dbReference type="AlphaFoldDB" id="A0A1L7LKD5"/>
<dbReference type="PROSITE" id="PS50943">
    <property type="entry name" value="HTH_CROC1"/>
    <property type="match status" value="1"/>
</dbReference>
<evidence type="ECO:0000259" key="2">
    <source>
        <dbReference type="PROSITE" id="PS50943"/>
    </source>
</evidence>
<dbReference type="Gene3D" id="2.10.260.10">
    <property type="match status" value="1"/>
</dbReference>
<accession>A0A1L7LKD5</accession>
<dbReference type="SMART" id="SM00966">
    <property type="entry name" value="SpoVT_AbrB"/>
    <property type="match status" value="1"/>
</dbReference>
<dbReference type="PANTHER" id="PTHR46558:SF4">
    <property type="entry name" value="DNA-BIDING PHAGE PROTEIN"/>
    <property type="match status" value="1"/>
</dbReference>
<dbReference type="InterPro" id="IPR001387">
    <property type="entry name" value="Cro/C1-type_HTH"/>
</dbReference>
<evidence type="ECO:0000313" key="3">
    <source>
        <dbReference type="EMBL" id="BAQ24657.1"/>
    </source>
</evidence>
<evidence type="ECO:0000313" key="4">
    <source>
        <dbReference type="Proteomes" id="UP000217758"/>
    </source>
</evidence>
<dbReference type="NCBIfam" id="TIGR01439">
    <property type="entry name" value="lp_hng_hel_AbrB"/>
    <property type="match status" value="1"/>
</dbReference>
<dbReference type="SUPFAM" id="SSF89447">
    <property type="entry name" value="AbrB/MazE/MraZ-like"/>
    <property type="match status" value="1"/>
</dbReference>
<dbReference type="SMART" id="SM00530">
    <property type="entry name" value="HTH_XRE"/>
    <property type="match status" value="1"/>
</dbReference>
<sequence>MMSETIALLRKKSGYSQERLAEKVGVSRQTLSKWELGESLPDIVSSNRLAEIFDISLDELVNSDVFPFAGKAKKGKYIFGTVTVGERGQIVIPARARKIFNIQRGDTLMVLGDVNQGLALMHSDFFVQAFEEMGLMK</sequence>